<accession>A0A0A8YG56</accession>
<organism evidence="1">
    <name type="scientific">Arundo donax</name>
    <name type="common">Giant reed</name>
    <name type="synonym">Donax arundinaceus</name>
    <dbReference type="NCBI Taxonomy" id="35708"/>
    <lineage>
        <taxon>Eukaryota</taxon>
        <taxon>Viridiplantae</taxon>
        <taxon>Streptophyta</taxon>
        <taxon>Embryophyta</taxon>
        <taxon>Tracheophyta</taxon>
        <taxon>Spermatophyta</taxon>
        <taxon>Magnoliopsida</taxon>
        <taxon>Liliopsida</taxon>
        <taxon>Poales</taxon>
        <taxon>Poaceae</taxon>
        <taxon>PACMAD clade</taxon>
        <taxon>Arundinoideae</taxon>
        <taxon>Arundineae</taxon>
        <taxon>Arundo</taxon>
    </lineage>
</organism>
<proteinExistence type="predicted"/>
<sequence length="28" mass="3553">MNLAFARLVWQFHFIRARYWEDRALNNN</sequence>
<protein>
    <submittedName>
        <fullName evidence="1">Uncharacterized protein</fullName>
    </submittedName>
</protein>
<evidence type="ECO:0000313" key="1">
    <source>
        <dbReference type="EMBL" id="JAD25259.1"/>
    </source>
</evidence>
<name>A0A0A8YG56_ARUDO</name>
<reference evidence="1" key="2">
    <citation type="journal article" date="2015" name="Data Brief">
        <title>Shoot transcriptome of the giant reed, Arundo donax.</title>
        <authorList>
            <person name="Barrero R.A."/>
            <person name="Guerrero F.D."/>
            <person name="Moolhuijzen P."/>
            <person name="Goolsby J.A."/>
            <person name="Tidwell J."/>
            <person name="Bellgard S.E."/>
            <person name="Bellgard M.I."/>
        </authorList>
    </citation>
    <scope>NUCLEOTIDE SEQUENCE</scope>
    <source>
        <tissue evidence="1">Shoot tissue taken approximately 20 cm above the soil surface</tissue>
    </source>
</reference>
<reference evidence="1" key="1">
    <citation type="submission" date="2014-09" db="EMBL/GenBank/DDBJ databases">
        <authorList>
            <person name="Magalhaes I.L.F."/>
            <person name="Oliveira U."/>
            <person name="Santos F.R."/>
            <person name="Vidigal T.H.D.A."/>
            <person name="Brescovit A.D."/>
            <person name="Santos A.J."/>
        </authorList>
    </citation>
    <scope>NUCLEOTIDE SEQUENCE</scope>
    <source>
        <tissue evidence="1">Shoot tissue taken approximately 20 cm above the soil surface</tissue>
    </source>
</reference>
<dbReference type="AlphaFoldDB" id="A0A0A8YG56"/>
<dbReference type="EMBL" id="GBRH01272636">
    <property type="protein sequence ID" value="JAD25259.1"/>
    <property type="molecule type" value="Transcribed_RNA"/>
</dbReference>